<dbReference type="InterPro" id="IPR057326">
    <property type="entry name" value="KR_dom"/>
</dbReference>
<keyword evidence="4" id="KW-1185">Reference proteome</keyword>
<dbReference type="PRINTS" id="PR00080">
    <property type="entry name" value="SDRFAMILY"/>
</dbReference>
<evidence type="ECO:0000259" key="2">
    <source>
        <dbReference type="SMART" id="SM00822"/>
    </source>
</evidence>
<dbReference type="InterPro" id="IPR036291">
    <property type="entry name" value="NAD(P)-bd_dom_sf"/>
</dbReference>
<evidence type="ECO:0000256" key="1">
    <source>
        <dbReference type="ARBA" id="ARBA00006484"/>
    </source>
</evidence>
<dbReference type="EMBL" id="JAUSVX010000011">
    <property type="protein sequence ID" value="MDQ0472097.1"/>
    <property type="molecule type" value="Genomic_DNA"/>
</dbReference>
<gene>
    <name evidence="3" type="ORF">QO011_005126</name>
</gene>
<dbReference type="SMART" id="SM00822">
    <property type="entry name" value="PKS_KR"/>
    <property type="match status" value="1"/>
</dbReference>
<accession>A0ABU0JG37</accession>
<dbReference type="SUPFAM" id="SSF51735">
    <property type="entry name" value="NAD(P)-binding Rossmann-fold domains"/>
    <property type="match status" value="1"/>
</dbReference>
<proteinExistence type="inferred from homology"/>
<reference evidence="3 4" key="1">
    <citation type="submission" date="2023-07" db="EMBL/GenBank/DDBJ databases">
        <title>Genomic Encyclopedia of Type Strains, Phase IV (KMG-IV): sequencing the most valuable type-strain genomes for metagenomic binning, comparative biology and taxonomic classification.</title>
        <authorList>
            <person name="Goeker M."/>
        </authorList>
    </citation>
    <scope>NUCLEOTIDE SEQUENCE [LARGE SCALE GENOMIC DNA]</scope>
    <source>
        <strain evidence="3 4">DSM 19619</strain>
    </source>
</reference>
<evidence type="ECO:0000313" key="4">
    <source>
        <dbReference type="Proteomes" id="UP001242480"/>
    </source>
</evidence>
<dbReference type="PRINTS" id="PR00081">
    <property type="entry name" value="GDHRDH"/>
</dbReference>
<dbReference type="InterPro" id="IPR050259">
    <property type="entry name" value="SDR"/>
</dbReference>
<dbReference type="InterPro" id="IPR002347">
    <property type="entry name" value="SDR_fam"/>
</dbReference>
<organism evidence="3 4">
    <name type="scientific">Labrys wisconsinensis</name>
    <dbReference type="NCBI Taxonomy" id="425677"/>
    <lineage>
        <taxon>Bacteria</taxon>
        <taxon>Pseudomonadati</taxon>
        <taxon>Pseudomonadota</taxon>
        <taxon>Alphaproteobacteria</taxon>
        <taxon>Hyphomicrobiales</taxon>
        <taxon>Xanthobacteraceae</taxon>
        <taxon>Labrys</taxon>
    </lineage>
</organism>
<name>A0ABU0JG37_9HYPH</name>
<comment type="similarity">
    <text evidence="1">Belongs to the short-chain dehydrogenases/reductases (SDR) family.</text>
</comment>
<feature type="domain" description="Ketoreductase" evidence="2">
    <location>
        <begin position="6"/>
        <end position="189"/>
    </location>
</feature>
<comment type="caution">
    <text evidence="3">The sequence shown here is derived from an EMBL/GenBank/DDBJ whole genome shotgun (WGS) entry which is preliminary data.</text>
</comment>
<evidence type="ECO:0000313" key="3">
    <source>
        <dbReference type="EMBL" id="MDQ0472097.1"/>
    </source>
</evidence>
<dbReference type="CDD" id="cd05233">
    <property type="entry name" value="SDR_c"/>
    <property type="match status" value="1"/>
</dbReference>
<sequence length="247" mass="25355">MDLTGKNVVVTGGANGVGKAVCLSLAKAGAACAVVDLNAEASSIAVADIEAAGGRAAAIIGDITRKEGADALFDQAVAAFGHIDGLVNSAGIYPRSPLLEISDEAWDSNFAVNLRGLYHMSVAAVLHMRGRGGGRIVNVSSVAGLKPHPGNAHYACMKAGVISLTKSFGLEFAKDKVLVNGIAPGWIATDKAKEAGNIFQPWALAEMPIGRAAEPAEIADLILFLLSDHNTYLVGETVTISGGTYIS</sequence>
<dbReference type="PANTHER" id="PTHR42879">
    <property type="entry name" value="3-OXOACYL-(ACYL-CARRIER-PROTEIN) REDUCTASE"/>
    <property type="match status" value="1"/>
</dbReference>
<protein>
    <submittedName>
        <fullName evidence="3">NAD(P)-dependent dehydrogenase (Short-subunit alcohol dehydrogenase family)</fullName>
    </submittedName>
</protein>
<dbReference type="Pfam" id="PF13561">
    <property type="entry name" value="adh_short_C2"/>
    <property type="match status" value="1"/>
</dbReference>
<dbReference type="PANTHER" id="PTHR42879:SF2">
    <property type="entry name" value="3-OXOACYL-[ACYL-CARRIER-PROTEIN] REDUCTASE FABG"/>
    <property type="match status" value="1"/>
</dbReference>
<dbReference type="RefSeq" id="WP_307278354.1">
    <property type="nucleotide sequence ID" value="NZ_JAUSVX010000011.1"/>
</dbReference>
<dbReference type="Proteomes" id="UP001242480">
    <property type="component" value="Unassembled WGS sequence"/>
</dbReference>
<dbReference type="Gene3D" id="3.40.50.720">
    <property type="entry name" value="NAD(P)-binding Rossmann-like Domain"/>
    <property type="match status" value="1"/>
</dbReference>